<dbReference type="RefSeq" id="WP_000113737.1">
    <property type="nucleotide sequence ID" value="NZ_AP027619.1"/>
</dbReference>
<dbReference type="EMBL" id="WUIY01000029">
    <property type="protein sequence ID" value="MXI74340.1"/>
    <property type="molecule type" value="Genomic_DNA"/>
</dbReference>
<evidence type="ECO:0008006" key="5">
    <source>
        <dbReference type="Google" id="ProtNLM"/>
    </source>
</evidence>
<dbReference type="Proteomes" id="UP000462271">
    <property type="component" value="Unassembled WGS sequence"/>
</dbReference>
<name>A0A376YVC3_ECOLX</name>
<reference evidence="1 4" key="1">
    <citation type="submission" date="2019-12" db="EMBL/GenBank/DDBJ databases">
        <title>Enteriobacteria Tanzani isolates_10432.</title>
        <authorList>
            <person name="Subbiah M."/>
            <person name="Call D."/>
        </authorList>
    </citation>
    <scope>NUCLEOTIDE SEQUENCE [LARGE SCALE GENOMIC DNA]</scope>
    <source>
        <strain evidence="1 4">10432wG8</strain>
    </source>
</reference>
<organism evidence="2 3">
    <name type="scientific">Escherichia coli</name>
    <dbReference type="NCBI Taxonomy" id="562"/>
    <lineage>
        <taxon>Bacteria</taxon>
        <taxon>Pseudomonadati</taxon>
        <taxon>Pseudomonadota</taxon>
        <taxon>Gammaproteobacteria</taxon>
        <taxon>Enterobacterales</taxon>
        <taxon>Enterobacteriaceae</taxon>
        <taxon>Escherichia</taxon>
    </lineage>
</organism>
<dbReference type="AlphaFoldDB" id="A0A376YVC3"/>
<reference evidence="2 3" key="2">
    <citation type="submission" date="2019-12" db="EMBL/GenBank/DDBJ databases">
        <title>Enteriobacteria Tanzani isolates_10434.</title>
        <authorList>
            <person name="Subbiah M."/>
            <person name="Call D."/>
        </authorList>
    </citation>
    <scope>NUCLEOTIDE SEQUENCE [LARGE SCALE GENOMIC DNA]</scope>
    <source>
        <strain evidence="2 3">10434wD1</strain>
    </source>
</reference>
<dbReference type="EMBL" id="WTML01000065">
    <property type="protein sequence ID" value="MWK98826.1"/>
    <property type="molecule type" value="Genomic_DNA"/>
</dbReference>
<evidence type="ECO:0000313" key="3">
    <source>
        <dbReference type="Proteomes" id="UP000436141"/>
    </source>
</evidence>
<proteinExistence type="predicted"/>
<comment type="caution">
    <text evidence="2">The sequence shown here is derived from an EMBL/GenBank/DDBJ whole genome shotgun (WGS) entry which is preliminary data.</text>
</comment>
<dbReference type="Proteomes" id="UP000436141">
    <property type="component" value="Unassembled WGS sequence"/>
</dbReference>
<evidence type="ECO:0000313" key="4">
    <source>
        <dbReference type="Proteomes" id="UP000462271"/>
    </source>
</evidence>
<evidence type="ECO:0000313" key="2">
    <source>
        <dbReference type="EMBL" id="MXI74340.1"/>
    </source>
</evidence>
<protein>
    <recommendedName>
        <fullName evidence="5">Transposase</fullName>
    </recommendedName>
</protein>
<gene>
    <name evidence="1" type="ORF">GQM21_16815</name>
    <name evidence="2" type="ORF">GRW05_08640</name>
</gene>
<accession>A0A376YVC3</accession>
<sequence length="59" mass="7024">MARPVKFTREMIVDIAKRFYGDTERGGENFFKKEGIDRSGFYKLMKKYEIQIKINVQVC</sequence>
<evidence type="ECO:0000313" key="1">
    <source>
        <dbReference type="EMBL" id="MWK98826.1"/>
    </source>
</evidence>